<evidence type="ECO:0000313" key="1">
    <source>
        <dbReference type="EMBL" id="MER6616346.1"/>
    </source>
</evidence>
<name>A0ABV1V1C8_9ACTN</name>
<reference evidence="1 2" key="1">
    <citation type="submission" date="2024-06" db="EMBL/GenBank/DDBJ databases">
        <title>The Natural Products Discovery Center: Release of the First 8490 Sequenced Strains for Exploring Actinobacteria Biosynthetic Diversity.</title>
        <authorList>
            <person name="Kalkreuter E."/>
            <person name="Kautsar S.A."/>
            <person name="Yang D."/>
            <person name="Bader C.D."/>
            <person name="Teijaro C.N."/>
            <person name="Fluegel L."/>
            <person name="Davis C.M."/>
            <person name="Simpson J.R."/>
            <person name="Lauterbach L."/>
            <person name="Steele A.D."/>
            <person name="Gui C."/>
            <person name="Meng S."/>
            <person name="Li G."/>
            <person name="Viehrig K."/>
            <person name="Ye F."/>
            <person name="Su P."/>
            <person name="Kiefer A.F."/>
            <person name="Nichols A."/>
            <person name="Cepeda A.J."/>
            <person name="Yan W."/>
            <person name="Fan B."/>
            <person name="Jiang Y."/>
            <person name="Adhikari A."/>
            <person name="Zheng C.-J."/>
            <person name="Schuster L."/>
            <person name="Cowan T.M."/>
            <person name="Smanski M.J."/>
            <person name="Chevrette M.G."/>
            <person name="De Carvalho L.P.S."/>
            <person name="Shen B."/>
        </authorList>
    </citation>
    <scope>NUCLEOTIDE SEQUENCE [LARGE SCALE GENOMIC DNA]</scope>
    <source>
        <strain evidence="1 2">NPDC000837</strain>
    </source>
</reference>
<gene>
    <name evidence="1" type="ORF">ABT276_23825</name>
</gene>
<sequence length="166" mass="18155">MTTADLAPVSALTAAEKAAAAAARSLLPLVAETVRHQFPDAAFLVLTREYDEDELELDSVRTANGKIVWSFRWDHTGYERFPKPVPAELAALWGADDPQDPAPVQDLVQRIDRFARIGFLAPSAMRMGEANADRTPLGIPLVEEPKRCAVCQTPIAEHAGRICPRP</sequence>
<organism evidence="1 2">
    <name type="scientific">Streptomyces xantholiticus</name>
    <dbReference type="NCBI Taxonomy" id="68285"/>
    <lineage>
        <taxon>Bacteria</taxon>
        <taxon>Bacillati</taxon>
        <taxon>Actinomycetota</taxon>
        <taxon>Actinomycetes</taxon>
        <taxon>Kitasatosporales</taxon>
        <taxon>Streptomycetaceae</taxon>
        <taxon>Streptomyces</taxon>
    </lineage>
</organism>
<comment type="caution">
    <text evidence="1">The sequence shown here is derived from an EMBL/GenBank/DDBJ whole genome shotgun (WGS) entry which is preliminary data.</text>
</comment>
<proteinExistence type="predicted"/>
<accession>A0ABV1V1C8</accession>
<evidence type="ECO:0000313" key="2">
    <source>
        <dbReference type="Proteomes" id="UP001445472"/>
    </source>
</evidence>
<protein>
    <submittedName>
        <fullName evidence="1">Uncharacterized protein</fullName>
    </submittedName>
</protein>
<dbReference type="Proteomes" id="UP001445472">
    <property type="component" value="Unassembled WGS sequence"/>
</dbReference>
<keyword evidence="2" id="KW-1185">Reference proteome</keyword>
<dbReference type="EMBL" id="JBEPBX010000023">
    <property type="protein sequence ID" value="MER6616346.1"/>
    <property type="molecule type" value="Genomic_DNA"/>
</dbReference>
<dbReference type="RefSeq" id="WP_351977722.1">
    <property type="nucleotide sequence ID" value="NZ_JBEPBX010000023.1"/>
</dbReference>